<dbReference type="PANTHER" id="PTHR30336">
    <property type="entry name" value="INNER MEMBRANE PROTEIN, PROBABLE PERMEASE"/>
    <property type="match status" value="1"/>
</dbReference>
<dbReference type="Proteomes" id="UP001595701">
    <property type="component" value="Unassembled WGS sequence"/>
</dbReference>
<dbReference type="PANTHER" id="PTHR30336:SF18">
    <property type="entry name" value="MEMBRANE PROTEIN"/>
    <property type="match status" value="1"/>
</dbReference>
<evidence type="ECO:0000259" key="2">
    <source>
        <dbReference type="Pfam" id="PF02698"/>
    </source>
</evidence>
<evidence type="ECO:0000313" key="4">
    <source>
        <dbReference type="Proteomes" id="UP001595701"/>
    </source>
</evidence>
<evidence type="ECO:0000256" key="1">
    <source>
        <dbReference type="SAM" id="Phobius"/>
    </source>
</evidence>
<dbReference type="EMBL" id="JBHRWR010000021">
    <property type="protein sequence ID" value="MFC3576963.1"/>
    <property type="molecule type" value="Genomic_DNA"/>
</dbReference>
<dbReference type="Pfam" id="PF02698">
    <property type="entry name" value="DUF218"/>
    <property type="match status" value="1"/>
</dbReference>
<feature type="transmembrane region" description="Helical" evidence="1">
    <location>
        <begin position="323"/>
        <end position="341"/>
    </location>
</feature>
<comment type="caution">
    <text evidence="3">The sequence shown here is derived from an EMBL/GenBank/DDBJ whole genome shotgun (WGS) entry which is preliminary data.</text>
</comment>
<organism evidence="3 4">
    <name type="scientific">Streptomyces yaanensis</name>
    <dbReference type="NCBI Taxonomy" id="1142239"/>
    <lineage>
        <taxon>Bacteria</taxon>
        <taxon>Bacillati</taxon>
        <taxon>Actinomycetota</taxon>
        <taxon>Actinomycetes</taxon>
        <taxon>Kitasatosporales</taxon>
        <taxon>Streptomycetaceae</taxon>
        <taxon>Streptomyces</taxon>
    </lineage>
</organism>
<keyword evidence="1" id="KW-1133">Transmembrane helix</keyword>
<dbReference type="InterPro" id="IPR051599">
    <property type="entry name" value="Cell_Envelope_Assoc"/>
</dbReference>
<keyword evidence="1" id="KW-0812">Transmembrane</keyword>
<dbReference type="Gene3D" id="3.40.50.620">
    <property type="entry name" value="HUPs"/>
    <property type="match status" value="1"/>
</dbReference>
<feature type="transmembrane region" description="Helical" evidence="1">
    <location>
        <begin position="31"/>
        <end position="49"/>
    </location>
</feature>
<dbReference type="RefSeq" id="WP_310763646.1">
    <property type="nucleotide sequence ID" value="NZ_JBHRWR010000021.1"/>
</dbReference>
<accession>A0ABV7SJ35</accession>
<reference evidence="4" key="1">
    <citation type="journal article" date="2019" name="Int. J. Syst. Evol. Microbiol.">
        <title>The Global Catalogue of Microorganisms (GCM) 10K type strain sequencing project: providing services to taxonomists for standard genome sequencing and annotation.</title>
        <authorList>
            <consortium name="The Broad Institute Genomics Platform"/>
            <consortium name="The Broad Institute Genome Sequencing Center for Infectious Disease"/>
            <person name="Wu L."/>
            <person name="Ma J."/>
        </authorList>
    </citation>
    <scope>NUCLEOTIDE SEQUENCE [LARGE SCALE GENOMIC DNA]</scope>
    <source>
        <strain evidence="4">CGMCC 4.7035</strain>
    </source>
</reference>
<dbReference type="InterPro" id="IPR014729">
    <property type="entry name" value="Rossmann-like_a/b/a_fold"/>
</dbReference>
<feature type="transmembrane region" description="Helical" evidence="1">
    <location>
        <begin position="130"/>
        <end position="157"/>
    </location>
</feature>
<proteinExistence type="predicted"/>
<protein>
    <submittedName>
        <fullName evidence="3">YdcF family protein</fullName>
    </submittedName>
</protein>
<gene>
    <name evidence="3" type="ORF">ACFOZ0_27535</name>
</gene>
<feature type="transmembrane region" description="Helical" evidence="1">
    <location>
        <begin position="69"/>
        <end position="90"/>
    </location>
</feature>
<keyword evidence="4" id="KW-1185">Reference proteome</keyword>
<dbReference type="CDD" id="cd06259">
    <property type="entry name" value="YdcF-like"/>
    <property type="match status" value="1"/>
</dbReference>
<feature type="transmembrane region" description="Helical" evidence="1">
    <location>
        <begin position="6"/>
        <end position="24"/>
    </location>
</feature>
<name>A0ABV7SJ35_9ACTN</name>
<keyword evidence="1" id="KW-0472">Membrane</keyword>
<feature type="transmembrane region" description="Helical" evidence="1">
    <location>
        <begin position="102"/>
        <end position="124"/>
    </location>
</feature>
<feature type="domain" description="DUF218" evidence="2">
    <location>
        <begin position="168"/>
        <end position="309"/>
    </location>
</feature>
<dbReference type="InterPro" id="IPR003848">
    <property type="entry name" value="DUF218"/>
</dbReference>
<sequence length="342" mass="36849">MFSPATALNVLSSVLFVLFCAAVLRDPRRFGNAVLLGLSLFLLAAGTSAGTEPSVNDPAYMVWDLVTLVLFSLVAFGVVALAFFLLYNGVQMARKEGRRPANLLSLAAGLGILGTIGILAPGLSTGAGPWYWIAVVTFPVVAYVSFLFTCFLGYAYLYGRLRVRKDVDFVIVLGSGLIGGNRVPPLLAGRLERGRAVYEAQAARGNPPLLVTSGGQGPDEDLPEAHAMADYLTERGFPEEHLVREDRSTTTEENLRFSRAIMEELRPGHRCVVVTNNFHVFRAATLARLTGVDGHVVGSPTAAYFWPTATIREFAAVFLRHKVLNIGMCLLFAAVGVLSASL</sequence>
<evidence type="ECO:0000313" key="3">
    <source>
        <dbReference type="EMBL" id="MFC3576963.1"/>
    </source>
</evidence>